<sequence length="399" mass="43277">MNDTNQTEDHNHQLEVKSLWNRSFILLILVSLITAMSFNMVYVIISKYALEVTPSLTIAGVIAGIFSIAALIIRPIAGVTADTMNKKRLCIIANLLITIALFGYTFSFNVPTLFFFRILHGVAFGISGTVNIALVTNYIPKGRTAEGIGYYGLGQVMAQIISPNLGVQIEELYGFQPLFLLVTGLSLLGVLLLTRLNYPKEQVTKVSKKRKLTLNSLIAKEVLMYAIIGGMFSFGNGIVSSFLVLLGEERNIRNIGLFFSVGAIVLFVLRIFVGKIADNQGITLIVNISLIASAISMILIGFAPVLSILLLASVLKSIGQGGGQISLQAECIKRVDPSRVGVATSTFYIGADLGQGFGPMIGGAISSTFNYTILFLFCAVLMLVAMLVFNLYQRKYDTA</sequence>
<feature type="transmembrane region" description="Helical" evidence="6">
    <location>
        <begin position="57"/>
        <end position="77"/>
    </location>
</feature>
<reference evidence="8 9" key="1">
    <citation type="submission" date="2011-01" db="EMBL/GenBank/DDBJ databases">
        <title>Whole genome sequence of Amphibacillus xylinus NBRC 15112.</title>
        <authorList>
            <person name="Nakazawa H."/>
            <person name="Katano Y."/>
            <person name="Nakamura S."/>
            <person name="Sasagawa M."/>
            <person name="Fukada J."/>
            <person name="Arai T."/>
            <person name="Sasakura N."/>
            <person name="Mochizuki D."/>
            <person name="Hosoyama A."/>
            <person name="Harada K."/>
            <person name="Horikawa H."/>
            <person name="Kato Y."/>
            <person name="Harada T."/>
            <person name="Sasaki K."/>
            <person name="Sekiguchi M."/>
            <person name="Hodoyama M."/>
            <person name="Nishiko R."/>
            <person name="Narita H."/>
            <person name="Hanamaki A."/>
            <person name="Hata C."/>
            <person name="Konno Y."/>
            <person name="Niimura Y."/>
            <person name="Yamazaki S."/>
            <person name="Fujita N."/>
        </authorList>
    </citation>
    <scope>NUCLEOTIDE SEQUENCE [LARGE SCALE GENOMIC DNA]</scope>
    <source>
        <strain evidence="9">ATCC 51415 / DSM 6626 / JCM 7361 / LMG 17667 / NBRC 15112 / Ep01</strain>
    </source>
</reference>
<dbReference type="PROSITE" id="PS50850">
    <property type="entry name" value="MFS"/>
    <property type="match status" value="1"/>
</dbReference>
<dbReference type="InterPro" id="IPR020846">
    <property type="entry name" value="MFS_dom"/>
</dbReference>
<keyword evidence="4 6" id="KW-1133">Transmembrane helix</keyword>
<feature type="transmembrane region" description="Helical" evidence="6">
    <location>
        <begin position="217"/>
        <end position="246"/>
    </location>
</feature>
<dbReference type="STRING" id="698758.AXY_05240"/>
<feature type="transmembrane region" description="Helical" evidence="6">
    <location>
        <begin position="114"/>
        <end position="136"/>
    </location>
</feature>
<evidence type="ECO:0000256" key="3">
    <source>
        <dbReference type="ARBA" id="ARBA00022692"/>
    </source>
</evidence>
<feature type="transmembrane region" description="Helical" evidence="6">
    <location>
        <begin position="89"/>
        <end position="108"/>
    </location>
</feature>
<evidence type="ECO:0000256" key="1">
    <source>
        <dbReference type="ARBA" id="ARBA00004651"/>
    </source>
</evidence>
<dbReference type="InterPro" id="IPR052714">
    <property type="entry name" value="MFS_Exporter"/>
</dbReference>
<dbReference type="GO" id="GO:0005886">
    <property type="term" value="C:plasma membrane"/>
    <property type="evidence" value="ECO:0007669"/>
    <property type="project" value="UniProtKB-SubCell"/>
</dbReference>
<comment type="subcellular location">
    <subcellularLocation>
        <location evidence="1">Cell membrane</location>
        <topology evidence="1">Multi-pass membrane protein</topology>
    </subcellularLocation>
</comment>
<feature type="domain" description="Major facilitator superfamily (MFS) profile" evidence="7">
    <location>
        <begin position="23"/>
        <end position="397"/>
    </location>
</feature>
<keyword evidence="3 6" id="KW-0812">Transmembrane</keyword>
<dbReference type="Proteomes" id="UP000006294">
    <property type="component" value="Chromosome"/>
</dbReference>
<feature type="transmembrane region" description="Helical" evidence="6">
    <location>
        <begin position="252"/>
        <end position="272"/>
    </location>
</feature>
<organism evidence="8 9">
    <name type="scientific">Amphibacillus xylanus (strain ATCC 51415 / DSM 6626 / JCM 7361 / LMG 17667 / NBRC 15112 / Ep01)</name>
    <dbReference type="NCBI Taxonomy" id="698758"/>
    <lineage>
        <taxon>Bacteria</taxon>
        <taxon>Bacillati</taxon>
        <taxon>Bacillota</taxon>
        <taxon>Bacilli</taxon>
        <taxon>Bacillales</taxon>
        <taxon>Bacillaceae</taxon>
        <taxon>Amphibacillus</taxon>
    </lineage>
</organism>
<proteinExistence type="predicted"/>
<evidence type="ECO:0000256" key="6">
    <source>
        <dbReference type="SAM" id="Phobius"/>
    </source>
</evidence>
<dbReference type="CDD" id="cd17489">
    <property type="entry name" value="MFS_YfcJ_like"/>
    <property type="match status" value="1"/>
</dbReference>
<keyword evidence="2" id="KW-0813">Transport</keyword>
<name>K0J2E7_AMPXN</name>
<keyword evidence="5 6" id="KW-0472">Membrane</keyword>
<dbReference type="eggNOG" id="COG2814">
    <property type="taxonomic scope" value="Bacteria"/>
</dbReference>
<feature type="transmembrane region" description="Helical" evidence="6">
    <location>
        <begin position="148"/>
        <end position="166"/>
    </location>
</feature>
<evidence type="ECO:0000313" key="9">
    <source>
        <dbReference type="Proteomes" id="UP000006294"/>
    </source>
</evidence>
<feature type="transmembrane region" description="Helical" evidence="6">
    <location>
        <begin position="178"/>
        <end position="196"/>
    </location>
</feature>
<dbReference type="AlphaFoldDB" id="K0J2E7"/>
<evidence type="ECO:0000256" key="4">
    <source>
        <dbReference type="ARBA" id="ARBA00022989"/>
    </source>
</evidence>
<dbReference type="PANTHER" id="PTHR23531:SF1">
    <property type="entry name" value="QUINOLENE RESISTANCE PROTEIN NORA"/>
    <property type="match status" value="1"/>
</dbReference>
<evidence type="ECO:0000256" key="2">
    <source>
        <dbReference type="ARBA" id="ARBA00022448"/>
    </source>
</evidence>
<protein>
    <submittedName>
        <fullName evidence="8">Major facilitator superfamily transporter</fullName>
    </submittedName>
</protein>
<dbReference type="KEGG" id="axl:AXY_05240"/>
<dbReference type="SUPFAM" id="SSF103473">
    <property type="entry name" value="MFS general substrate transporter"/>
    <property type="match status" value="1"/>
</dbReference>
<keyword evidence="9" id="KW-1185">Reference proteome</keyword>
<accession>K0J2E7</accession>
<dbReference type="HOGENOM" id="CLU_001265_10_13_9"/>
<evidence type="ECO:0000313" key="8">
    <source>
        <dbReference type="EMBL" id="BAM46656.1"/>
    </source>
</evidence>
<dbReference type="GO" id="GO:0022857">
    <property type="term" value="F:transmembrane transporter activity"/>
    <property type="evidence" value="ECO:0007669"/>
    <property type="project" value="InterPro"/>
</dbReference>
<dbReference type="Gene3D" id="1.20.1250.20">
    <property type="entry name" value="MFS general substrate transporter like domains"/>
    <property type="match status" value="1"/>
</dbReference>
<dbReference type="OrthoDB" id="9814001at2"/>
<gene>
    <name evidence="8" type="ordered locus">AXY_05240</name>
</gene>
<feature type="transmembrane region" description="Helical" evidence="6">
    <location>
        <begin position="284"/>
        <end position="312"/>
    </location>
</feature>
<dbReference type="InterPro" id="IPR036259">
    <property type="entry name" value="MFS_trans_sf"/>
</dbReference>
<evidence type="ECO:0000259" key="7">
    <source>
        <dbReference type="PROSITE" id="PS50850"/>
    </source>
</evidence>
<dbReference type="EMBL" id="AP012050">
    <property type="protein sequence ID" value="BAM46656.1"/>
    <property type="molecule type" value="Genomic_DNA"/>
</dbReference>
<dbReference type="PANTHER" id="PTHR23531">
    <property type="entry name" value="QUINOLENE RESISTANCE PROTEIN NORA"/>
    <property type="match status" value="1"/>
</dbReference>
<evidence type="ECO:0000256" key="5">
    <source>
        <dbReference type="ARBA" id="ARBA00023136"/>
    </source>
</evidence>
<dbReference type="Pfam" id="PF07690">
    <property type="entry name" value="MFS_1"/>
    <property type="match status" value="1"/>
</dbReference>
<dbReference type="RefSeq" id="WP_015009261.1">
    <property type="nucleotide sequence ID" value="NC_018704.1"/>
</dbReference>
<dbReference type="InterPro" id="IPR011701">
    <property type="entry name" value="MFS"/>
</dbReference>
<feature type="transmembrane region" description="Helical" evidence="6">
    <location>
        <begin position="24"/>
        <end position="45"/>
    </location>
</feature>
<feature type="transmembrane region" description="Helical" evidence="6">
    <location>
        <begin position="369"/>
        <end position="392"/>
    </location>
</feature>